<evidence type="ECO:0000259" key="12">
    <source>
        <dbReference type="PROSITE" id="PS51873"/>
    </source>
</evidence>
<evidence type="ECO:0000256" key="10">
    <source>
        <dbReference type="SAM" id="MobiDB-lite"/>
    </source>
</evidence>
<name>A0A1B8GJ46_9PEZI</name>
<dbReference type="InterPro" id="IPR044066">
    <property type="entry name" value="TRIAD_supradom"/>
</dbReference>
<reference evidence="14" key="2">
    <citation type="journal article" date="2018" name="Nat. Commun.">
        <title>Extreme sensitivity to ultraviolet light in the fungal pathogen causing white-nose syndrome of bats.</title>
        <authorList>
            <person name="Palmer J.M."/>
            <person name="Drees K.P."/>
            <person name="Foster J.T."/>
            <person name="Lindner D.L."/>
        </authorList>
    </citation>
    <scope>NUCLEOTIDE SEQUENCE [LARGE SCALE GENOMIC DNA]</scope>
    <source>
        <strain evidence="14">UAMH 10579</strain>
    </source>
</reference>
<comment type="pathway">
    <text evidence="2">Protein modification; protein ubiquitination.</text>
</comment>
<dbReference type="STRING" id="342668.A0A1B8GJ46"/>
<dbReference type="GeneID" id="28839400"/>
<evidence type="ECO:0000256" key="2">
    <source>
        <dbReference type="ARBA" id="ARBA00004906"/>
    </source>
</evidence>
<dbReference type="GO" id="GO:0004674">
    <property type="term" value="F:protein serine/threonine kinase activity"/>
    <property type="evidence" value="ECO:0007669"/>
    <property type="project" value="TreeGrafter"/>
</dbReference>
<evidence type="ECO:0000256" key="8">
    <source>
        <dbReference type="ARBA" id="ARBA00022786"/>
    </source>
</evidence>
<keyword evidence="4" id="KW-0808">Transferase</keyword>
<dbReference type="InterPro" id="IPR052969">
    <property type="entry name" value="Thr-specific_kinase-like"/>
</dbReference>
<proteinExistence type="predicted"/>
<reference evidence="13 14" key="1">
    <citation type="submission" date="2016-03" db="EMBL/GenBank/DDBJ databases">
        <title>Comparative genomics of Pseudogymnoascus destructans, the fungus causing white-nose syndrome of bats.</title>
        <authorList>
            <person name="Palmer J.M."/>
            <person name="Drees K.P."/>
            <person name="Foster J.T."/>
            <person name="Lindner D.L."/>
        </authorList>
    </citation>
    <scope>NUCLEOTIDE SEQUENCE [LARGE SCALE GENOMIC DNA]</scope>
    <source>
        <strain evidence="13 14">UAMH 10579</strain>
    </source>
</reference>
<dbReference type="GO" id="GO:0008270">
    <property type="term" value="F:zinc ion binding"/>
    <property type="evidence" value="ECO:0007669"/>
    <property type="project" value="UniProtKB-KW"/>
</dbReference>
<feature type="region of interest" description="Disordered" evidence="10">
    <location>
        <begin position="607"/>
        <end position="626"/>
    </location>
</feature>
<evidence type="ECO:0000256" key="5">
    <source>
        <dbReference type="ARBA" id="ARBA00022723"/>
    </source>
</evidence>
<keyword evidence="5" id="KW-0479">Metal-binding</keyword>
<evidence type="ECO:0000256" key="1">
    <source>
        <dbReference type="ARBA" id="ARBA00001798"/>
    </source>
</evidence>
<keyword evidence="6" id="KW-0677">Repeat</keyword>
<sequence>MASNSVEVYDLLILVDATYSMSSYLHSLQTSLPQIISITTVTDCFSRIGLLAYRDYCDINLLEWSGWLSPSSLSDEKQPDLIAKAKSLEPIGGGDMPEATKTGLARAYELMRPDATTIILLYTDAPPHTFANGSMKESCSHLRNEQIALSNPNDKKGLWRAITDGVSKPKWANAAPVSYGGFGHNFADWVSASKWLSKRSGDKKAQVFCVLDHSMNCDTVGYYNYLSTMTGGACFRLTDSGSTSISQLTVEVLLAWMGVEKAQLVTPVGLLPAHMLRYKSVEKIETLVDEKDPNAAPFFLSDKSDKKFGPSTVTELRVTADTLESYLPKKSTPVQDFAKRYTENPQYRKTAFEEVGKLIRDDVSAISLNPVFGSLWRVVSSDRKNPYRDEIITAFGRQVDKIQNADEKARMKIWLEESYDFTAEAMETIASVPKELRFPCVCLDPTIVFTQEADDDEEEENKPITSLQRKDLLEIGRSCDYRILRRLGRVLTRLTYINSVEEMPAHIAATSEVQIPRIPMALASEEYNNYFWRILLHIVVPGTMLSSRPAALLAALSIQLGLEPLLQVANREMMRWRDKWNDLDIPETWNTSCLGLLLDADDAYQKREAEEQGTQANETDTSDKRLLNPQDRALFERLVSYKMLEFNLETTLRPQIGWTPEKTTVAMGPTVICVACEYPRSITIMGVDGKCGKCLWADYATPEARQEAITVNATKQDDETTPITWVECGQSTCRAQYVVYNPAKLSIKPKCHYCREHGKAPVLECSKCLNRVIWPEAYRPADMGDFTCYACTAGVGTIVGVETNALEISKESNTDWLLRNEGSKISAPFTKRSLFKTITEAGIKDFVEKVEPLPSTSQSDLTLHGKLIRNTPSIVAELRSWVLRRKTESGTCSLCFVSFKKCNLIASCGRTGCSQRVCKGCLAHWYGLNVAGGLINIAALSCAFCRRRPVAKTFAKHGFGIHAVVGLENAVKEAGEWIYAWCEGCGVAKQYMQRVCANGAPEEVKNWKCGECETAKEEGRFKSCPGCTTMVEKADGCDHITCTVEGCETEWCFVCRGVFDEETIYGHMEEEHGGYGDE</sequence>
<dbReference type="InterPro" id="IPR054694">
    <property type="entry name" value="Parkin-like_IBR"/>
</dbReference>
<dbReference type="InterPro" id="IPR036465">
    <property type="entry name" value="vWFA_dom_sf"/>
</dbReference>
<evidence type="ECO:0000256" key="4">
    <source>
        <dbReference type="ARBA" id="ARBA00022679"/>
    </source>
</evidence>
<dbReference type="GO" id="GO:0061630">
    <property type="term" value="F:ubiquitin protein ligase activity"/>
    <property type="evidence" value="ECO:0007669"/>
    <property type="project" value="UniProtKB-EC"/>
</dbReference>
<evidence type="ECO:0000256" key="7">
    <source>
        <dbReference type="ARBA" id="ARBA00022771"/>
    </source>
</evidence>
<dbReference type="EMBL" id="KV460232">
    <property type="protein sequence ID" value="OBT95877.1"/>
    <property type="molecule type" value="Genomic_DNA"/>
</dbReference>
<keyword evidence="7" id="KW-0863">Zinc-finger</keyword>
<dbReference type="Gene3D" id="1.20.120.1750">
    <property type="match status" value="1"/>
</dbReference>
<dbReference type="SUPFAM" id="SSF53300">
    <property type="entry name" value="vWA-like"/>
    <property type="match status" value="1"/>
</dbReference>
<protein>
    <recommendedName>
        <fullName evidence="3">RBR-type E3 ubiquitin transferase</fullName>
        <ecNumber evidence="3">2.3.2.31</ecNumber>
    </recommendedName>
</protein>
<dbReference type="PANTHER" id="PTHR47763:SF1">
    <property type="entry name" value="DUF659 DOMAIN-CONTAINING PROTEIN"/>
    <property type="match status" value="1"/>
</dbReference>
<dbReference type="EC" id="2.3.2.31" evidence="3"/>
<dbReference type="Proteomes" id="UP000091956">
    <property type="component" value="Unassembled WGS sequence"/>
</dbReference>
<evidence type="ECO:0000259" key="11">
    <source>
        <dbReference type="PROSITE" id="PS50234"/>
    </source>
</evidence>
<accession>A0A1B8GJ46</accession>
<dbReference type="Pfam" id="PF22605">
    <property type="entry name" value="IBR_2"/>
    <property type="match status" value="1"/>
</dbReference>
<dbReference type="InterPro" id="IPR002035">
    <property type="entry name" value="VWF_A"/>
</dbReference>
<dbReference type="PROSITE" id="PS50234">
    <property type="entry name" value="VWFA"/>
    <property type="match status" value="1"/>
</dbReference>
<feature type="domain" description="VWFA" evidence="11">
    <location>
        <begin position="10"/>
        <end position="149"/>
    </location>
</feature>
<organism evidence="13 14">
    <name type="scientific">Pseudogymnoascus verrucosus</name>
    <dbReference type="NCBI Taxonomy" id="342668"/>
    <lineage>
        <taxon>Eukaryota</taxon>
        <taxon>Fungi</taxon>
        <taxon>Dikarya</taxon>
        <taxon>Ascomycota</taxon>
        <taxon>Pezizomycotina</taxon>
        <taxon>Leotiomycetes</taxon>
        <taxon>Thelebolales</taxon>
        <taxon>Thelebolaceae</taxon>
        <taxon>Pseudogymnoascus</taxon>
    </lineage>
</organism>
<comment type="catalytic activity">
    <reaction evidence="1">
        <text>[E2 ubiquitin-conjugating enzyme]-S-ubiquitinyl-L-cysteine + [acceptor protein]-L-lysine = [E2 ubiquitin-conjugating enzyme]-L-cysteine + [acceptor protein]-N(6)-ubiquitinyl-L-lysine.</text>
        <dbReference type="EC" id="2.3.2.31"/>
    </reaction>
</comment>
<dbReference type="SUPFAM" id="SSF57850">
    <property type="entry name" value="RING/U-box"/>
    <property type="match status" value="1"/>
</dbReference>
<keyword evidence="8" id="KW-0833">Ubl conjugation pathway</keyword>
<dbReference type="Gene3D" id="3.40.50.410">
    <property type="entry name" value="von Willebrand factor, type A domain"/>
    <property type="match status" value="1"/>
</dbReference>
<dbReference type="GO" id="GO:0005737">
    <property type="term" value="C:cytoplasm"/>
    <property type="evidence" value="ECO:0007669"/>
    <property type="project" value="TreeGrafter"/>
</dbReference>
<keyword evidence="9" id="KW-0862">Zinc</keyword>
<evidence type="ECO:0000313" key="14">
    <source>
        <dbReference type="Proteomes" id="UP000091956"/>
    </source>
</evidence>
<dbReference type="PANTHER" id="PTHR47763">
    <property type="entry name" value="ALPHA-PROTEIN KINASE VWKA"/>
    <property type="match status" value="1"/>
</dbReference>
<keyword evidence="14" id="KW-1185">Reference proteome</keyword>
<dbReference type="OrthoDB" id="10009520at2759"/>
<evidence type="ECO:0000256" key="3">
    <source>
        <dbReference type="ARBA" id="ARBA00012251"/>
    </source>
</evidence>
<dbReference type="CDD" id="cd00198">
    <property type="entry name" value="vWFA"/>
    <property type="match status" value="1"/>
</dbReference>
<dbReference type="PROSITE" id="PS51873">
    <property type="entry name" value="TRIAD"/>
    <property type="match status" value="1"/>
</dbReference>
<gene>
    <name evidence="13" type="ORF">VE01_06014</name>
</gene>
<evidence type="ECO:0000256" key="9">
    <source>
        <dbReference type="ARBA" id="ARBA00022833"/>
    </source>
</evidence>
<dbReference type="RefSeq" id="XP_018129610.1">
    <property type="nucleotide sequence ID" value="XM_018275470.2"/>
</dbReference>
<feature type="domain" description="RING-type" evidence="12">
    <location>
        <begin position="888"/>
        <end position="1076"/>
    </location>
</feature>
<evidence type="ECO:0000256" key="6">
    <source>
        <dbReference type="ARBA" id="ARBA00022737"/>
    </source>
</evidence>
<dbReference type="AlphaFoldDB" id="A0A1B8GJ46"/>
<evidence type="ECO:0000313" key="13">
    <source>
        <dbReference type="EMBL" id="OBT95877.1"/>
    </source>
</evidence>